<evidence type="ECO:0000313" key="2">
    <source>
        <dbReference type="Proteomes" id="UP001157502"/>
    </source>
</evidence>
<dbReference type="Proteomes" id="UP001157502">
    <property type="component" value="Chromosome 4"/>
</dbReference>
<dbReference type="EMBL" id="CM055731">
    <property type="protein sequence ID" value="KAJ8012466.1"/>
    <property type="molecule type" value="Genomic_DNA"/>
</dbReference>
<protein>
    <submittedName>
        <fullName evidence="1">Uncharacterized protein</fullName>
    </submittedName>
</protein>
<proteinExistence type="predicted"/>
<comment type="caution">
    <text evidence="1">The sequence shown here is derived from an EMBL/GenBank/DDBJ whole genome shotgun (WGS) entry which is preliminary data.</text>
</comment>
<accession>A0ACC2H998</accession>
<organism evidence="1 2">
    <name type="scientific">Dallia pectoralis</name>
    <name type="common">Alaska blackfish</name>
    <dbReference type="NCBI Taxonomy" id="75939"/>
    <lineage>
        <taxon>Eukaryota</taxon>
        <taxon>Metazoa</taxon>
        <taxon>Chordata</taxon>
        <taxon>Craniata</taxon>
        <taxon>Vertebrata</taxon>
        <taxon>Euteleostomi</taxon>
        <taxon>Actinopterygii</taxon>
        <taxon>Neopterygii</taxon>
        <taxon>Teleostei</taxon>
        <taxon>Protacanthopterygii</taxon>
        <taxon>Esociformes</taxon>
        <taxon>Umbridae</taxon>
        <taxon>Dallia</taxon>
    </lineage>
</organism>
<keyword evidence="2" id="KW-1185">Reference proteome</keyword>
<gene>
    <name evidence="1" type="ORF">DPEC_G00043110</name>
</gene>
<name>A0ACC2H998_DALPE</name>
<sequence>MWTWFGFKASDEQQTNLFYHLKIKHVTEYQHCQEMQPTSSPKNAGQKKQERSPYLRSFVTEATQYSGALLAGLNLGSSWSFVLSKVKIGEREFIRWKKMIPPQLRHTVNEL</sequence>
<evidence type="ECO:0000313" key="1">
    <source>
        <dbReference type="EMBL" id="KAJ8012466.1"/>
    </source>
</evidence>
<reference evidence="1" key="1">
    <citation type="submission" date="2021-05" db="EMBL/GenBank/DDBJ databases">
        <authorList>
            <person name="Pan Q."/>
            <person name="Jouanno E."/>
            <person name="Zahm M."/>
            <person name="Klopp C."/>
            <person name="Cabau C."/>
            <person name="Louis A."/>
            <person name="Berthelot C."/>
            <person name="Parey E."/>
            <person name="Roest Crollius H."/>
            <person name="Montfort J."/>
            <person name="Robinson-Rechavi M."/>
            <person name="Bouchez O."/>
            <person name="Lampietro C."/>
            <person name="Lopez Roques C."/>
            <person name="Donnadieu C."/>
            <person name="Postlethwait J."/>
            <person name="Bobe J."/>
            <person name="Dillon D."/>
            <person name="Chandos A."/>
            <person name="von Hippel F."/>
            <person name="Guiguen Y."/>
        </authorList>
    </citation>
    <scope>NUCLEOTIDE SEQUENCE</scope>
    <source>
        <strain evidence="1">YG-Jan2019</strain>
    </source>
</reference>